<evidence type="ECO:0000313" key="7">
    <source>
        <dbReference type="Proteomes" id="UP000435112"/>
    </source>
</evidence>
<dbReference type="Proteomes" id="UP000429607">
    <property type="component" value="Unassembled WGS sequence"/>
</dbReference>
<sequence>MMMQRLGRRVAAAARTRAPTNGRSLLTAHSSKAISARAFSSVISEKEAYEAFEKAKKLLDGNDLQQAMGFLGVAAHANLADAQYLLGSLLLNEDEEEEEDEDAAQRTNQQLIRDAEANRQRSGRSDDPKNIKDIRKSARAAYKQYLMEQKRKKQAKVAWEAGAASVVQHATANELDRAFGKTVELLLNPQSKLEPLLESGDDDHAEKTQLDTTKAVEWLRRAADNSNRDAHVQLGNLCLSHDPPMALEASAWYNRVTKDENPHPDALYNLGVMLFEGVHHAEPPFPGSKTASIPFFIRAAEVGDVSAQFFMGMLLHQGDEDLEIEPNFTSGLMLIETAADKGHPGALFYLAQLYRSGDEANNFSANHEKFRENLDEAMEAGEADAYFCMADIYFHGSDGFEQDYDQARGFYMAAAEQGHADAFCCLGALYYNGIGVEQDYEKAFLYYQEAADRDSMEAWKNLAEMYTIGRGVPRNEATANAIIKMLNKAQAAEE</sequence>
<accession>A0A6A3NLS5</accession>
<evidence type="ECO:0000313" key="3">
    <source>
        <dbReference type="EMBL" id="KAE9045456.1"/>
    </source>
</evidence>
<evidence type="ECO:0000313" key="6">
    <source>
        <dbReference type="Proteomes" id="UP000434957"/>
    </source>
</evidence>
<organism evidence="3 5">
    <name type="scientific">Phytophthora rubi</name>
    <dbReference type="NCBI Taxonomy" id="129364"/>
    <lineage>
        <taxon>Eukaryota</taxon>
        <taxon>Sar</taxon>
        <taxon>Stramenopiles</taxon>
        <taxon>Oomycota</taxon>
        <taxon>Peronosporomycetes</taxon>
        <taxon>Peronosporales</taxon>
        <taxon>Peronosporaceae</taxon>
        <taxon>Phytophthora</taxon>
    </lineage>
</organism>
<evidence type="ECO:0000313" key="2">
    <source>
        <dbReference type="EMBL" id="KAE9039307.1"/>
    </source>
</evidence>
<dbReference type="EMBL" id="QXFT01000206">
    <property type="protein sequence ID" value="KAE9350961.1"/>
    <property type="molecule type" value="Genomic_DNA"/>
</dbReference>
<dbReference type="AlphaFoldDB" id="A0A6A3NLS5"/>
<dbReference type="Proteomes" id="UP000435112">
    <property type="component" value="Unassembled WGS sequence"/>
</dbReference>
<feature type="compositionally biased region" description="Basic and acidic residues" evidence="1">
    <location>
        <begin position="113"/>
        <end position="134"/>
    </location>
</feature>
<dbReference type="InterPro" id="IPR011990">
    <property type="entry name" value="TPR-like_helical_dom_sf"/>
</dbReference>
<evidence type="ECO:0000256" key="1">
    <source>
        <dbReference type="SAM" id="MobiDB-lite"/>
    </source>
</evidence>
<dbReference type="SMART" id="SM00671">
    <property type="entry name" value="SEL1"/>
    <property type="match status" value="6"/>
</dbReference>
<gene>
    <name evidence="3" type="ORF">PR001_g4964</name>
    <name evidence="2" type="ORF">PR002_g5570</name>
    <name evidence="4" type="ORF">PR003_g5108</name>
</gene>
<evidence type="ECO:0000313" key="5">
    <source>
        <dbReference type="Proteomes" id="UP000429607"/>
    </source>
</evidence>
<dbReference type="EMBL" id="QXFU01000238">
    <property type="protein sequence ID" value="KAE9039307.1"/>
    <property type="molecule type" value="Genomic_DNA"/>
</dbReference>
<proteinExistence type="predicted"/>
<keyword evidence="6" id="KW-1185">Reference proteome</keyword>
<feature type="region of interest" description="Disordered" evidence="1">
    <location>
        <begin position="111"/>
        <end position="134"/>
    </location>
</feature>
<dbReference type="InterPro" id="IPR052945">
    <property type="entry name" value="Mitotic_Regulator"/>
</dbReference>
<comment type="caution">
    <text evidence="3">The sequence shown here is derived from an EMBL/GenBank/DDBJ whole genome shotgun (WGS) entry which is preliminary data.</text>
</comment>
<dbReference type="SUPFAM" id="SSF81901">
    <property type="entry name" value="HCP-like"/>
    <property type="match status" value="2"/>
</dbReference>
<name>A0A6A3NLS5_9STRA</name>
<dbReference type="EMBL" id="QXFV01000213">
    <property type="protein sequence ID" value="KAE9045456.1"/>
    <property type="molecule type" value="Genomic_DNA"/>
</dbReference>
<dbReference type="OrthoDB" id="156520at2759"/>
<dbReference type="Gene3D" id="1.25.40.10">
    <property type="entry name" value="Tetratricopeptide repeat domain"/>
    <property type="match status" value="2"/>
</dbReference>
<protein>
    <submittedName>
        <fullName evidence="3">Uncharacterized protein</fullName>
    </submittedName>
</protein>
<evidence type="ECO:0000313" key="4">
    <source>
        <dbReference type="EMBL" id="KAE9350961.1"/>
    </source>
</evidence>
<dbReference type="InterPro" id="IPR006597">
    <property type="entry name" value="Sel1-like"/>
</dbReference>
<dbReference type="PANTHER" id="PTHR43628:SF1">
    <property type="entry name" value="CHITIN SYNTHASE REGULATORY FACTOR 2-RELATED"/>
    <property type="match status" value="1"/>
</dbReference>
<dbReference type="Pfam" id="PF08238">
    <property type="entry name" value="Sel1"/>
    <property type="match status" value="7"/>
</dbReference>
<dbReference type="Proteomes" id="UP000434957">
    <property type="component" value="Unassembled WGS sequence"/>
</dbReference>
<reference evidence="5 7" key="1">
    <citation type="submission" date="2018-09" db="EMBL/GenBank/DDBJ databases">
        <title>Genomic investigation of the strawberry pathogen Phytophthora fragariae indicates pathogenicity is determined by transcriptional variation in three key races.</title>
        <authorList>
            <person name="Adams T.M."/>
            <person name="Armitage A.D."/>
            <person name="Sobczyk M.K."/>
            <person name="Bates H.J."/>
            <person name="Dunwell J.M."/>
            <person name="Nellist C.F."/>
            <person name="Harrison R.J."/>
        </authorList>
    </citation>
    <scope>NUCLEOTIDE SEQUENCE [LARGE SCALE GENOMIC DNA]</scope>
    <source>
        <strain evidence="3 5">SCRP249</strain>
        <strain evidence="2 7">SCRP324</strain>
        <strain evidence="4 6">SCRP333</strain>
    </source>
</reference>
<dbReference type="PANTHER" id="PTHR43628">
    <property type="entry name" value="ACTIVATOR OF C KINASE PROTEIN 1-RELATED"/>
    <property type="match status" value="1"/>
</dbReference>